<dbReference type="InterPro" id="IPR036909">
    <property type="entry name" value="Cyt_c-like_dom_sf"/>
</dbReference>
<proteinExistence type="predicted"/>
<keyword evidence="1 4" id="KW-0349">Heme</keyword>
<dbReference type="SUPFAM" id="SSF46626">
    <property type="entry name" value="Cytochrome c"/>
    <property type="match status" value="1"/>
</dbReference>
<evidence type="ECO:0000256" key="3">
    <source>
        <dbReference type="ARBA" id="ARBA00023004"/>
    </source>
</evidence>
<protein>
    <submittedName>
        <fullName evidence="7">Mono/diheme cytochrome c family protein</fullName>
    </submittedName>
</protein>
<keyword evidence="3 4" id="KW-0408">Iron</keyword>
<comment type="caution">
    <text evidence="7">The sequence shown here is derived from an EMBL/GenBank/DDBJ whole genome shotgun (WGS) entry which is preliminary data.</text>
</comment>
<evidence type="ECO:0000256" key="1">
    <source>
        <dbReference type="ARBA" id="ARBA00022617"/>
    </source>
</evidence>
<dbReference type="Gene3D" id="1.10.760.10">
    <property type="entry name" value="Cytochrome c-like domain"/>
    <property type="match status" value="1"/>
</dbReference>
<dbReference type="PANTHER" id="PTHR35008">
    <property type="entry name" value="BLL4482 PROTEIN-RELATED"/>
    <property type="match status" value="1"/>
</dbReference>
<evidence type="ECO:0000256" key="4">
    <source>
        <dbReference type="PROSITE-ProRule" id="PRU00433"/>
    </source>
</evidence>
<keyword evidence="5" id="KW-0472">Membrane</keyword>
<reference evidence="7 8" key="1">
    <citation type="submission" date="2023-07" db="EMBL/GenBank/DDBJ databases">
        <title>Sorghum-associated microbial communities from plants grown in Nebraska, USA.</title>
        <authorList>
            <person name="Schachtman D."/>
        </authorList>
    </citation>
    <scope>NUCLEOTIDE SEQUENCE [LARGE SCALE GENOMIC DNA]</scope>
    <source>
        <strain evidence="7 8">DS1607</strain>
    </source>
</reference>
<keyword evidence="5" id="KW-0812">Transmembrane</keyword>
<feature type="transmembrane region" description="Helical" evidence="5">
    <location>
        <begin position="90"/>
        <end position="113"/>
    </location>
</feature>
<name>A0ABT9S670_9BURK</name>
<dbReference type="PROSITE" id="PS51007">
    <property type="entry name" value="CYTC"/>
    <property type="match status" value="1"/>
</dbReference>
<evidence type="ECO:0000313" key="8">
    <source>
        <dbReference type="Proteomes" id="UP001226867"/>
    </source>
</evidence>
<evidence type="ECO:0000259" key="6">
    <source>
        <dbReference type="PROSITE" id="PS51007"/>
    </source>
</evidence>
<evidence type="ECO:0000256" key="2">
    <source>
        <dbReference type="ARBA" id="ARBA00022723"/>
    </source>
</evidence>
<keyword evidence="8" id="KW-1185">Reference proteome</keyword>
<sequence length="389" mass="41208">MTGADDGWLNALIGLMQSAQFALLQALAALGLVEASHGQPGWPWPVKLSGENLLIDGGQARRLAGSLAVLALVVFLLLLAMVWRRRRVAILVAVPVLLLAAPWPDAHVVWVPATPASFHRSPSGFTVRSIAQGQALYAQHCVGCHGADGRGQGALADARSMSPPNLAGPLLWRRADGDLLWHVMHGMRARDGKATMPAFGERLRDDEAWALIDFMKAQAAGETLRSTGVWAWPAALPDAAVRCEDQSARRLASWHGQRVRIVAPGVTQAPPLEDPRLVTVRIAPDAESALRDAIGCVVDASEAADAWAAFALVTGTPSPAGTTLIADRDGWLRARSQPGQAGWSDDDLLCRTDAVPSGAQPAVVADGLGALIARMDAQPVRFVKGGFVH</sequence>
<dbReference type="InterPro" id="IPR051459">
    <property type="entry name" value="Cytochrome_c-type_DH"/>
</dbReference>
<organism evidence="7 8">
    <name type="scientific">Variovorax ginsengisoli</name>
    <dbReference type="NCBI Taxonomy" id="363844"/>
    <lineage>
        <taxon>Bacteria</taxon>
        <taxon>Pseudomonadati</taxon>
        <taxon>Pseudomonadota</taxon>
        <taxon>Betaproteobacteria</taxon>
        <taxon>Burkholderiales</taxon>
        <taxon>Comamonadaceae</taxon>
        <taxon>Variovorax</taxon>
    </lineage>
</organism>
<keyword evidence="2 4" id="KW-0479">Metal-binding</keyword>
<feature type="domain" description="Cytochrome c" evidence="6">
    <location>
        <begin position="128"/>
        <end position="219"/>
    </location>
</feature>
<dbReference type="Proteomes" id="UP001226867">
    <property type="component" value="Unassembled WGS sequence"/>
</dbReference>
<dbReference type="InterPro" id="IPR009056">
    <property type="entry name" value="Cyt_c-like_dom"/>
</dbReference>
<evidence type="ECO:0000313" key="7">
    <source>
        <dbReference type="EMBL" id="MDP9899858.1"/>
    </source>
</evidence>
<keyword evidence="5" id="KW-1133">Transmembrane helix</keyword>
<feature type="transmembrane region" description="Helical" evidence="5">
    <location>
        <begin position="63"/>
        <end position="83"/>
    </location>
</feature>
<evidence type="ECO:0000256" key="5">
    <source>
        <dbReference type="SAM" id="Phobius"/>
    </source>
</evidence>
<gene>
    <name evidence="7" type="ORF">J2W36_002109</name>
</gene>
<dbReference type="PANTHER" id="PTHR35008:SF8">
    <property type="entry name" value="ALCOHOL DEHYDROGENASE CYTOCHROME C SUBUNIT"/>
    <property type="match status" value="1"/>
</dbReference>
<dbReference type="EMBL" id="JAUSRO010000006">
    <property type="protein sequence ID" value="MDP9899858.1"/>
    <property type="molecule type" value="Genomic_DNA"/>
</dbReference>
<accession>A0ABT9S670</accession>
<dbReference type="Pfam" id="PF13442">
    <property type="entry name" value="Cytochrome_CBB3"/>
    <property type="match status" value="1"/>
</dbReference>